<dbReference type="Proteomes" id="UP000609531">
    <property type="component" value="Unassembled WGS sequence"/>
</dbReference>
<comment type="cofactor">
    <cofactor evidence="1">
        <name>FMN</name>
        <dbReference type="ChEBI" id="CHEBI:58210"/>
    </cofactor>
</comment>
<evidence type="ECO:0000313" key="8">
    <source>
        <dbReference type="EMBL" id="MBJ3778537.1"/>
    </source>
</evidence>
<keyword evidence="3" id="KW-0285">Flavoprotein</keyword>
<dbReference type="PROSITE" id="PS00912">
    <property type="entry name" value="DHODEHASE_2"/>
    <property type="match status" value="1"/>
</dbReference>
<dbReference type="PANTHER" id="PTHR48109:SF1">
    <property type="entry name" value="DIHYDROOROTATE DEHYDROGENASE (FUMARATE)"/>
    <property type="match status" value="1"/>
</dbReference>
<evidence type="ECO:0000256" key="5">
    <source>
        <dbReference type="ARBA" id="ARBA00022975"/>
    </source>
</evidence>
<dbReference type="PIRSF" id="PIRSF000164">
    <property type="entry name" value="DHO_oxidase"/>
    <property type="match status" value="1"/>
</dbReference>
<keyword evidence="6" id="KW-0560">Oxidoreductase</keyword>
<feature type="domain" description="Dihydroorotate dehydrogenase catalytic" evidence="7">
    <location>
        <begin position="3"/>
        <end position="287"/>
    </location>
</feature>
<evidence type="ECO:0000256" key="3">
    <source>
        <dbReference type="ARBA" id="ARBA00022630"/>
    </source>
</evidence>
<protein>
    <recommendedName>
        <fullName evidence="7">Dihydroorotate dehydrogenase catalytic domain-containing protein</fullName>
    </recommendedName>
</protein>
<organism evidence="8 9">
    <name type="scientific">Acuticoccus mangrovi</name>
    <dbReference type="NCBI Taxonomy" id="2796142"/>
    <lineage>
        <taxon>Bacteria</taxon>
        <taxon>Pseudomonadati</taxon>
        <taxon>Pseudomonadota</taxon>
        <taxon>Alphaproteobacteria</taxon>
        <taxon>Hyphomicrobiales</taxon>
        <taxon>Amorphaceae</taxon>
        <taxon>Acuticoccus</taxon>
    </lineage>
</organism>
<dbReference type="GO" id="GO:0006207">
    <property type="term" value="P:'de novo' pyrimidine nucleobase biosynthetic process"/>
    <property type="evidence" value="ECO:0007669"/>
    <property type="project" value="InterPro"/>
</dbReference>
<proteinExistence type="predicted"/>
<comment type="pathway">
    <text evidence="2">Pyrimidine metabolism; UMP biosynthesis via de novo pathway.</text>
</comment>
<reference evidence="8" key="1">
    <citation type="submission" date="2020-12" db="EMBL/GenBank/DDBJ databases">
        <title>Bacterial taxonomy.</title>
        <authorList>
            <person name="Pan X."/>
        </authorList>
    </citation>
    <scope>NUCLEOTIDE SEQUENCE</scope>
    <source>
        <strain evidence="8">B2012</strain>
    </source>
</reference>
<sequence>MDLSLDVAGLRLAHPFILGSGPIGVRADDLVAFGRVAGAIVTKSISAAPSPGSPQPRIVKLPGGGMINYEGGPNPGIDAFCATLREVRADVPCPIIGSVSPRTLARDASLERLAERFVAAGADAFELDFKYVYDMVDGRRDFEPATIARVVERVRTATGRPVIAKLAHGALPLPDLAKAAEDGGAAAISAINTIFPAMRISLKSRRPMLSMGVGGLSGTPVKPIALAAVYVLRQATALPILGIGGIATGADAAEFMLAGANAVEVYTAAQLDGPGLFPRLVEEFAAALAGMGAAGPAEIVGAAQGHAPKTVDRQWDALGLAQDEA</sequence>
<gene>
    <name evidence="8" type="ORF">JCR33_22745</name>
</gene>
<dbReference type="EMBL" id="JAEKJA010000031">
    <property type="protein sequence ID" value="MBJ3778537.1"/>
    <property type="molecule type" value="Genomic_DNA"/>
</dbReference>
<evidence type="ECO:0000256" key="1">
    <source>
        <dbReference type="ARBA" id="ARBA00001917"/>
    </source>
</evidence>
<comment type="caution">
    <text evidence="8">The sequence shown here is derived from an EMBL/GenBank/DDBJ whole genome shotgun (WGS) entry which is preliminary data.</text>
</comment>
<evidence type="ECO:0000256" key="2">
    <source>
        <dbReference type="ARBA" id="ARBA00004725"/>
    </source>
</evidence>
<dbReference type="InterPro" id="IPR050074">
    <property type="entry name" value="DHO_dehydrogenase"/>
</dbReference>
<dbReference type="InterPro" id="IPR001295">
    <property type="entry name" value="Dihydroorotate_DH_CS"/>
</dbReference>
<evidence type="ECO:0000256" key="6">
    <source>
        <dbReference type="ARBA" id="ARBA00023002"/>
    </source>
</evidence>
<keyword evidence="4" id="KW-0288">FMN</keyword>
<dbReference type="InterPro" id="IPR013785">
    <property type="entry name" value="Aldolase_TIM"/>
</dbReference>
<dbReference type="GO" id="GO:0004152">
    <property type="term" value="F:dihydroorotate dehydrogenase activity"/>
    <property type="evidence" value="ECO:0007669"/>
    <property type="project" value="InterPro"/>
</dbReference>
<dbReference type="Gene3D" id="3.20.20.70">
    <property type="entry name" value="Aldolase class I"/>
    <property type="match status" value="1"/>
</dbReference>
<dbReference type="PANTHER" id="PTHR48109">
    <property type="entry name" value="DIHYDROOROTATE DEHYDROGENASE (QUINONE), MITOCHONDRIAL-RELATED"/>
    <property type="match status" value="1"/>
</dbReference>
<keyword evidence="9" id="KW-1185">Reference proteome</keyword>
<dbReference type="AlphaFoldDB" id="A0A934IUT2"/>
<evidence type="ECO:0000256" key="4">
    <source>
        <dbReference type="ARBA" id="ARBA00022643"/>
    </source>
</evidence>
<accession>A0A934IUT2</accession>
<evidence type="ECO:0000313" key="9">
    <source>
        <dbReference type="Proteomes" id="UP000609531"/>
    </source>
</evidence>
<dbReference type="Pfam" id="PF01180">
    <property type="entry name" value="DHO_dh"/>
    <property type="match status" value="1"/>
</dbReference>
<dbReference type="GO" id="GO:0006222">
    <property type="term" value="P:UMP biosynthetic process"/>
    <property type="evidence" value="ECO:0007669"/>
    <property type="project" value="InterPro"/>
</dbReference>
<name>A0A934IUT2_9HYPH</name>
<dbReference type="SUPFAM" id="SSF51395">
    <property type="entry name" value="FMN-linked oxidoreductases"/>
    <property type="match status" value="1"/>
</dbReference>
<keyword evidence="5" id="KW-0665">Pyrimidine biosynthesis</keyword>
<dbReference type="RefSeq" id="WP_198884443.1">
    <property type="nucleotide sequence ID" value="NZ_JAEKJA010000031.1"/>
</dbReference>
<dbReference type="InterPro" id="IPR005720">
    <property type="entry name" value="Dihydroorotate_DH_cat"/>
</dbReference>
<dbReference type="GO" id="GO:0005737">
    <property type="term" value="C:cytoplasm"/>
    <property type="evidence" value="ECO:0007669"/>
    <property type="project" value="InterPro"/>
</dbReference>
<evidence type="ECO:0000259" key="7">
    <source>
        <dbReference type="Pfam" id="PF01180"/>
    </source>
</evidence>
<dbReference type="InterPro" id="IPR012135">
    <property type="entry name" value="Dihydroorotate_DH_1_2"/>
</dbReference>